<keyword evidence="2" id="KW-1133">Transmembrane helix</keyword>
<protein>
    <recommendedName>
        <fullName evidence="3">B box-type domain-containing protein</fullName>
    </recommendedName>
</protein>
<evidence type="ECO:0000256" key="1">
    <source>
        <dbReference type="ARBA" id="ARBA00022723"/>
    </source>
</evidence>
<keyword evidence="2" id="KW-0812">Transmembrane</keyword>
<dbReference type="RefSeq" id="WP_098702787.1">
    <property type="nucleotide sequence ID" value="NZ_CP077154.1"/>
</dbReference>
<dbReference type="InterPro" id="IPR013083">
    <property type="entry name" value="Znf_RING/FYVE/PHD"/>
</dbReference>
<dbReference type="AlphaFoldDB" id="A0A2B7YPI1"/>
<feature type="transmembrane region" description="Helical" evidence="2">
    <location>
        <begin position="81"/>
        <end position="102"/>
    </location>
</feature>
<dbReference type="SUPFAM" id="SSF57903">
    <property type="entry name" value="FYVE/PHD zinc finger"/>
    <property type="match status" value="1"/>
</dbReference>
<dbReference type="InterPro" id="IPR000315">
    <property type="entry name" value="Znf_B-box"/>
</dbReference>
<dbReference type="Proteomes" id="UP000222862">
    <property type="component" value="Unassembled WGS sequence"/>
</dbReference>
<dbReference type="Gene3D" id="3.30.40.10">
    <property type="entry name" value="Zinc/RING finger domain, C3HC4 (zinc finger)"/>
    <property type="match status" value="1"/>
</dbReference>
<dbReference type="Proteomes" id="UP000221504">
    <property type="component" value="Unassembled WGS sequence"/>
</dbReference>
<feature type="domain" description="B box-type" evidence="3">
    <location>
        <begin position="1"/>
        <end position="27"/>
    </location>
</feature>
<evidence type="ECO:0000313" key="5">
    <source>
        <dbReference type="EMBL" id="PHI09738.1"/>
    </source>
</evidence>
<reference evidence="4 7" key="2">
    <citation type="submission" date="2017-06" db="EMBL/GenBank/DDBJ databases">
        <title>Genome sequencing of Fusobacterium nucleatum subsp. polymorphum KCOM 1232 (=ChDC F37).</title>
        <authorList>
            <person name="Kook J.-K."/>
            <person name="Park S.-N."/>
            <person name="Lim Y.K."/>
            <person name="Roh H."/>
        </authorList>
    </citation>
    <scope>NUCLEOTIDE SEQUENCE [LARGE SCALE GENOMIC DNA]</scope>
    <source>
        <strain evidence="4">KCOM 1232</strain>
        <strain evidence="7">KCOM 1232 ( ChDC F37)</strain>
    </source>
</reference>
<accession>A0A2B7YPI1</accession>
<evidence type="ECO:0000259" key="3">
    <source>
        <dbReference type="PROSITE" id="PS50119"/>
    </source>
</evidence>
<organism evidence="4 7">
    <name type="scientific">Fusobacterium nucleatum subsp. polymorphum</name>
    <name type="common">Fusobacterium polymorphum</name>
    <dbReference type="NCBI Taxonomy" id="76857"/>
    <lineage>
        <taxon>Bacteria</taxon>
        <taxon>Fusobacteriati</taxon>
        <taxon>Fusobacteriota</taxon>
        <taxon>Fusobacteriia</taxon>
        <taxon>Fusobacteriales</taxon>
        <taxon>Fusobacteriaceae</taxon>
        <taxon>Fusobacterium</taxon>
    </lineage>
</organism>
<feature type="transmembrane region" description="Helical" evidence="2">
    <location>
        <begin position="58"/>
        <end position="74"/>
    </location>
</feature>
<dbReference type="PROSITE" id="PS50119">
    <property type="entry name" value="ZF_BBOX"/>
    <property type="match status" value="1"/>
</dbReference>
<proteinExistence type="predicted"/>
<reference evidence="5 6" key="1">
    <citation type="submission" date="2017-06" db="EMBL/GenBank/DDBJ databases">
        <title>Draft genome sequence of Fusobacterium nucleatum subsp. polymorphum KCOM 1267 (=ChDC F290).</title>
        <authorList>
            <person name="Kook J.-K."/>
            <person name="Park S.-N."/>
            <person name="Lim Y.K."/>
            <person name="Roh H."/>
        </authorList>
    </citation>
    <scope>NUCLEOTIDE SEQUENCE [LARGE SCALE GENOMIC DNA]</scope>
    <source>
        <strain evidence="5">KCOM 1267</strain>
        <strain evidence="6">KCOM 1267(ChDC F290)</strain>
    </source>
</reference>
<evidence type="ECO:0000313" key="4">
    <source>
        <dbReference type="EMBL" id="PGH22762.1"/>
    </source>
</evidence>
<gene>
    <name evidence="5" type="ORF">CBG52_00450</name>
    <name evidence="4" type="ORF">RN96_06610</name>
</gene>
<sequence>MNCYHHPNTPAVATCRDCGKAICKDCTTEMTNGDLLCPTCLESLGYYQLNWLKRFKKRLITGGILGAAFLFFIIKEAGTAGILWGLIIGFFIVCLPVSYFVLGATPDPYVPTSLESAGKMELLKFGIAFITSPIGLIKGISQYKRMKAAAESNLKTKK</sequence>
<keyword evidence="2" id="KW-0472">Membrane</keyword>
<dbReference type="EMBL" id="NIRM01000001">
    <property type="protein sequence ID" value="PHI09738.1"/>
    <property type="molecule type" value="Genomic_DNA"/>
</dbReference>
<evidence type="ECO:0000313" key="7">
    <source>
        <dbReference type="Proteomes" id="UP000222862"/>
    </source>
</evidence>
<comment type="caution">
    <text evidence="4">The sequence shown here is derived from an EMBL/GenBank/DDBJ whole genome shotgun (WGS) entry which is preliminary data.</text>
</comment>
<keyword evidence="1" id="KW-0479">Metal-binding</keyword>
<dbReference type="EMBL" id="NJGI01000001">
    <property type="protein sequence ID" value="PGH22762.1"/>
    <property type="molecule type" value="Genomic_DNA"/>
</dbReference>
<evidence type="ECO:0000313" key="6">
    <source>
        <dbReference type="Proteomes" id="UP000221504"/>
    </source>
</evidence>
<dbReference type="GO" id="GO:0008270">
    <property type="term" value="F:zinc ion binding"/>
    <property type="evidence" value="ECO:0007669"/>
    <property type="project" value="InterPro"/>
</dbReference>
<name>A0A2B7YPI1_FUSNP</name>
<dbReference type="InterPro" id="IPR011011">
    <property type="entry name" value="Znf_FYVE_PHD"/>
</dbReference>
<feature type="transmembrane region" description="Helical" evidence="2">
    <location>
        <begin position="122"/>
        <end position="140"/>
    </location>
</feature>
<evidence type="ECO:0000256" key="2">
    <source>
        <dbReference type="SAM" id="Phobius"/>
    </source>
</evidence>